<accession>A0A0C2VTX7</accession>
<reference evidence="1 2" key="1">
    <citation type="submission" date="2015-01" db="EMBL/GenBank/DDBJ databases">
        <title>Jeotgalibacillus campisalis genome sequencing.</title>
        <authorList>
            <person name="Goh K.M."/>
            <person name="Chan K.-G."/>
            <person name="Yaakop A.S."/>
            <person name="Ee R."/>
            <person name="Gan H.M."/>
            <person name="Chan C.S."/>
        </authorList>
    </citation>
    <scope>NUCLEOTIDE SEQUENCE [LARGE SCALE GENOMIC DNA]</scope>
    <source>
        <strain evidence="1 2">SF-57</strain>
    </source>
</reference>
<dbReference type="PATRIC" id="fig|220754.4.peg.1626"/>
<dbReference type="Proteomes" id="UP000031972">
    <property type="component" value="Unassembled WGS sequence"/>
</dbReference>
<evidence type="ECO:0000313" key="1">
    <source>
        <dbReference type="EMBL" id="KIL47438.1"/>
    </source>
</evidence>
<sequence>MGYIAPVNNYQYQQYAERDAIKGYDPFYLTPVQKISPYRTSSEELEGQPTKEKDQYSFRAVNEDNVNKSNTSDSSFVTLHLIPKYTGKGRLFNESV</sequence>
<comment type="caution">
    <text evidence="1">The sequence shown here is derived from an EMBL/GenBank/DDBJ whole genome shotgun (WGS) entry which is preliminary data.</text>
</comment>
<gene>
    <name evidence="1" type="ORF">KR50_16050</name>
</gene>
<dbReference type="RefSeq" id="WP_041056975.1">
    <property type="nucleotide sequence ID" value="NZ_JXRR01000014.1"/>
</dbReference>
<organism evidence="1 2">
    <name type="scientific">Jeotgalibacillus campisalis</name>
    <dbReference type="NCBI Taxonomy" id="220754"/>
    <lineage>
        <taxon>Bacteria</taxon>
        <taxon>Bacillati</taxon>
        <taxon>Bacillota</taxon>
        <taxon>Bacilli</taxon>
        <taxon>Bacillales</taxon>
        <taxon>Caryophanaceae</taxon>
        <taxon>Jeotgalibacillus</taxon>
    </lineage>
</organism>
<keyword evidence="2" id="KW-1185">Reference proteome</keyword>
<dbReference type="OrthoDB" id="2706316at2"/>
<protein>
    <submittedName>
        <fullName evidence="1">Uncharacterized protein</fullName>
    </submittedName>
</protein>
<dbReference type="EMBL" id="JXRR01000014">
    <property type="protein sequence ID" value="KIL47438.1"/>
    <property type="molecule type" value="Genomic_DNA"/>
</dbReference>
<proteinExistence type="predicted"/>
<evidence type="ECO:0000313" key="2">
    <source>
        <dbReference type="Proteomes" id="UP000031972"/>
    </source>
</evidence>
<name>A0A0C2VTX7_9BACL</name>
<dbReference type="AlphaFoldDB" id="A0A0C2VTX7"/>